<dbReference type="EC" id="2.7.1.39" evidence="8 9"/>
<dbReference type="HAMAP" id="MF_00301">
    <property type="entry name" value="Homoser_kinase_2"/>
    <property type="match status" value="1"/>
</dbReference>
<evidence type="ECO:0000256" key="3">
    <source>
        <dbReference type="ARBA" id="ARBA00022697"/>
    </source>
</evidence>
<dbReference type="AlphaFoldDB" id="A0A6M9PWT7"/>
<keyword evidence="12" id="KW-1185">Reference proteome</keyword>
<evidence type="ECO:0000256" key="7">
    <source>
        <dbReference type="ARBA" id="ARBA00038240"/>
    </source>
</evidence>
<evidence type="ECO:0000313" key="11">
    <source>
        <dbReference type="EMBL" id="QKM63225.1"/>
    </source>
</evidence>
<evidence type="ECO:0000313" key="12">
    <source>
        <dbReference type="Proteomes" id="UP000500806"/>
    </source>
</evidence>
<name>A0A6M9PWT7_9BURK</name>
<comment type="pathway">
    <text evidence="8">Amino-acid biosynthesis; L-threonine biosynthesis; L-threonine from L-aspartate: step 4/5.</text>
</comment>
<proteinExistence type="inferred from homology"/>
<dbReference type="InterPro" id="IPR011009">
    <property type="entry name" value="Kinase-like_dom_sf"/>
</dbReference>
<dbReference type="Pfam" id="PF01636">
    <property type="entry name" value="APH"/>
    <property type="match status" value="1"/>
</dbReference>
<evidence type="ECO:0000256" key="4">
    <source>
        <dbReference type="ARBA" id="ARBA00022741"/>
    </source>
</evidence>
<dbReference type="SUPFAM" id="SSF56112">
    <property type="entry name" value="Protein kinase-like (PK-like)"/>
    <property type="match status" value="1"/>
</dbReference>
<dbReference type="RefSeq" id="WP_173943390.1">
    <property type="nucleotide sequence ID" value="NZ_CBCSCD010000002.1"/>
</dbReference>
<keyword evidence="6 8" id="KW-0067">ATP-binding</keyword>
<dbReference type="NCBIfam" id="NF003558">
    <property type="entry name" value="PRK05231.1"/>
    <property type="match status" value="1"/>
</dbReference>
<evidence type="ECO:0000259" key="10">
    <source>
        <dbReference type="Pfam" id="PF01636"/>
    </source>
</evidence>
<dbReference type="EMBL" id="CP028941">
    <property type="protein sequence ID" value="QKM63225.1"/>
    <property type="molecule type" value="Genomic_DNA"/>
</dbReference>
<dbReference type="GO" id="GO:0009088">
    <property type="term" value="P:threonine biosynthetic process"/>
    <property type="evidence" value="ECO:0007669"/>
    <property type="project" value="UniProtKB-UniRule"/>
</dbReference>
<dbReference type="InterPro" id="IPR050249">
    <property type="entry name" value="Pseudomonas-type_ThrB"/>
</dbReference>
<dbReference type="CDD" id="cd05153">
    <property type="entry name" value="HomoserineK_II"/>
    <property type="match status" value="1"/>
</dbReference>
<keyword evidence="1 8" id="KW-0028">Amino-acid biosynthesis</keyword>
<dbReference type="NCBIfam" id="TIGR00938">
    <property type="entry name" value="thrB_alt"/>
    <property type="match status" value="1"/>
</dbReference>
<gene>
    <name evidence="8" type="primary">thrB</name>
    <name evidence="11" type="ORF">DCO16_09320</name>
</gene>
<dbReference type="Gene3D" id="3.90.1200.10">
    <property type="match status" value="1"/>
</dbReference>
<dbReference type="GO" id="GO:0004413">
    <property type="term" value="F:homoserine kinase activity"/>
    <property type="evidence" value="ECO:0007669"/>
    <property type="project" value="UniProtKB-UniRule"/>
</dbReference>
<keyword evidence="3 8" id="KW-0791">Threonine biosynthesis</keyword>
<evidence type="ECO:0000256" key="2">
    <source>
        <dbReference type="ARBA" id="ARBA00022679"/>
    </source>
</evidence>
<dbReference type="Proteomes" id="UP000500806">
    <property type="component" value="Chromosome"/>
</dbReference>
<evidence type="ECO:0000256" key="1">
    <source>
        <dbReference type="ARBA" id="ARBA00022605"/>
    </source>
</evidence>
<keyword evidence="5 8" id="KW-0418">Kinase</keyword>
<comment type="similarity">
    <text evidence="7 8">Belongs to the pseudomonas-type ThrB family.</text>
</comment>
<comment type="catalytic activity">
    <reaction evidence="8">
        <text>L-homoserine + ATP = O-phospho-L-homoserine + ADP + H(+)</text>
        <dbReference type="Rhea" id="RHEA:13985"/>
        <dbReference type="ChEBI" id="CHEBI:15378"/>
        <dbReference type="ChEBI" id="CHEBI:30616"/>
        <dbReference type="ChEBI" id="CHEBI:57476"/>
        <dbReference type="ChEBI" id="CHEBI:57590"/>
        <dbReference type="ChEBI" id="CHEBI:456216"/>
        <dbReference type="EC" id="2.7.1.39"/>
    </reaction>
</comment>
<dbReference type="PANTHER" id="PTHR21064">
    <property type="entry name" value="AMINOGLYCOSIDE PHOSPHOTRANSFERASE DOMAIN-CONTAINING PROTEIN-RELATED"/>
    <property type="match status" value="1"/>
</dbReference>
<sequence length="327" mass="36964">MAVFTPIALSDISEWIARDFEIGTAIDIRGIHGGIENSNFFLDTERDGQKQEYVLTIFERLSAEQLPFYLEIMRHLANKGIPVPKPLANHAGAILFSLKGKPAAIVSKLPGLSRLAPEEYHCELVGKMLAKMHLAGADFQHTQANLRSLPWWQKTVPQVLPHLNTAQQGLLRDELATQADFFASADYSALPEGASHCDLFRDNVLFDPKGSSASDTQQDQLGGFFDFYFAGTDKWLFDLAVTANDWCLAENKQDLDPGRLRSLLDAYQAIRPLTKEEQASWSLMLRAAALRFWISRLWDFYLPRNAHMLTPHNPQHFENILLSRKKI</sequence>
<dbReference type="PANTHER" id="PTHR21064:SF6">
    <property type="entry name" value="AMINOGLYCOSIDE PHOSPHOTRANSFERASE DOMAIN-CONTAINING PROTEIN"/>
    <property type="match status" value="1"/>
</dbReference>
<evidence type="ECO:0000256" key="9">
    <source>
        <dbReference type="NCBIfam" id="TIGR00938"/>
    </source>
</evidence>
<keyword evidence="4 8" id="KW-0547">Nucleotide-binding</keyword>
<keyword evidence="2 8" id="KW-0808">Transferase</keyword>
<accession>A0A6M9PWT7</accession>
<evidence type="ECO:0000256" key="5">
    <source>
        <dbReference type="ARBA" id="ARBA00022777"/>
    </source>
</evidence>
<dbReference type="UniPathway" id="UPA00050">
    <property type="reaction ID" value="UER00064"/>
</dbReference>
<reference evidence="11 12" key="1">
    <citation type="submission" date="2018-04" db="EMBL/GenBank/DDBJ databases">
        <title>Polynucleobacter sp. LimPoW16 genome.</title>
        <authorList>
            <person name="Hahn M.W."/>
        </authorList>
    </citation>
    <scope>NUCLEOTIDE SEQUENCE [LARGE SCALE GENOMIC DNA]</scope>
    <source>
        <strain evidence="11 12">LimPoW16</strain>
    </source>
</reference>
<evidence type="ECO:0000256" key="8">
    <source>
        <dbReference type="HAMAP-Rule" id="MF_00301"/>
    </source>
</evidence>
<dbReference type="Gene3D" id="3.30.200.20">
    <property type="entry name" value="Phosphorylase Kinase, domain 1"/>
    <property type="match status" value="1"/>
</dbReference>
<evidence type="ECO:0000256" key="6">
    <source>
        <dbReference type="ARBA" id="ARBA00022840"/>
    </source>
</evidence>
<dbReference type="KEGG" id="pani:DCO16_09320"/>
<dbReference type="InterPro" id="IPR005280">
    <property type="entry name" value="Homoserine_kinase_II"/>
</dbReference>
<organism evidence="11 12">
    <name type="scientific">Polynucleobacter antarcticus</name>
    <dbReference type="NCBI Taxonomy" id="1743162"/>
    <lineage>
        <taxon>Bacteria</taxon>
        <taxon>Pseudomonadati</taxon>
        <taxon>Pseudomonadota</taxon>
        <taxon>Betaproteobacteria</taxon>
        <taxon>Burkholderiales</taxon>
        <taxon>Burkholderiaceae</taxon>
        <taxon>Polynucleobacter</taxon>
    </lineage>
</organism>
<feature type="domain" description="Aminoglycoside phosphotransferase" evidence="10">
    <location>
        <begin position="27"/>
        <end position="272"/>
    </location>
</feature>
<dbReference type="InterPro" id="IPR002575">
    <property type="entry name" value="Aminoglycoside_PTrfase"/>
</dbReference>
<dbReference type="GO" id="GO:0005524">
    <property type="term" value="F:ATP binding"/>
    <property type="evidence" value="ECO:0007669"/>
    <property type="project" value="UniProtKB-KW"/>
</dbReference>
<protein>
    <recommendedName>
        <fullName evidence="8 9">Homoserine kinase</fullName>
        <shortName evidence="8">HK</shortName>
        <shortName evidence="8">HSK</shortName>
        <ecNumber evidence="8 9">2.7.1.39</ecNumber>
    </recommendedName>
</protein>